<protein>
    <submittedName>
        <fullName evidence="1">Uncharacterized protein</fullName>
    </submittedName>
</protein>
<reference evidence="1 2" key="1">
    <citation type="journal article" date="2018" name="PLoS ONE">
        <title>The draft genome of Kipferlia bialata reveals reductive genome evolution in fornicate parasites.</title>
        <authorList>
            <person name="Tanifuji G."/>
            <person name="Takabayashi S."/>
            <person name="Kume K."/>
            <person name="Takagi M."/>
            <person name="Nakayama T."/>
            <person name="Kamikawa R."/>
            <person name="Inagaki Y."/>
            <person name="Hashimoto T."/>
        </authorList>
    </citation>
    <scope>NUCLEOTIDE SEQUENCE [LARGE SCALE GENOMIC DNA]</scope>
    <source>
        <strain evidence="1">NY0173</strain>
    </source>
</reference>
<keyword evidence="2" id="KW-1185">Reference proteome</keyword>
<comment type="caution">
    <text evidence="1">The sequence shown here is derived from an EMBL/GenBank/DDBJ whole genome shotgun (WGS) entry which is preliminary data.</text>
</comment>
<sequence length="11" mass="1231">VYAATVSPFNY</sequence>
<accession>A0A391NZ71</accession>
<evidence type="ECO:0000313" key="2">
    <source>
        <dbReference type="Proteomes" id="UP000265618"/>
    </source>
</evidence>
<feature type="non-terminal residue" evidence="1">
    <location>
        <position position="1"/>
    </location>
</feature>
<organism evidence="1 2">
    <name type="scientific">Kipferlia bialata</name>
    <dbReference type="NCBI Taxonomy" id="797122"/>
    <lineage>
        <taxon>Eukaryota</taxon>
        <taxon>Metamonada</taxon>
        <taxon>Carpediemonas-like organisms</taxon>
        <taxon>Kipferlia</taxon>
    </lineage>
</organism>
<gene>
    <name evidence="1" type="ORF">KIPB_016291</name>
</gene>
<dbReference type="EMBL" id="BDIP01009831">
    <property type="protein sequence ID" value="GCA65116.1"/>
    <property type="molecule type" value="Genomic_DNA"/>
</dbReference>
<proteinExistence type="predicted"/>
<name>A0A391NZ71_9EUKA</name>
<evidence type="ECO:0000313" key="1">
    <source>
        <dbReference type="EMBL" id="GCA65116.1"/>
    </source>
</evidence>
<dbReference type="Proteomes" id="UP000265618">
    <property type="component" value="Unassembled WGS sequence"/>
</dbReference>